<dbReference type="EMBL" id="CP059894">
    <property type="protein sequence ID" value="QNJ93808.1"/>
    <property type="molecule type" value="Genomic_DNA"/>
</dbReference>
<evidence type="ECO:0008006" key="5">
    <source>
        <dbReference type="Google" id="ProtNLM"/>
    </source>
</evidence>
<feature type="compositionally biased region" description="Polar residues" evidence="1">
    <location>
        <begin position="454"/>
        <end position="465"/>
    </location>
</feature>
<feature type="transmembrane region" description="Helical" evidence="2">
    <location>
        <begin position="23"/>
        <end position="41"/>
    </location>
</feature>
<feature type="transmembrane region" description="Helical" evidence="2">
    <location>
        <begin position="89"/>
        <end position="111"/>
    </location>
</feature>
<name>A0A7G8PHJ2_9MYCO</name>
<gene>
    <name evidence="3" type="ORF">HZU40_05685</name>
</gene>
<keyword evidence="2" id="KW-0472">Membrane</keyword>
<feature type="transmembrane region" description="Helical" evidence="2">
    <location>
        <begin position="48"/>
        <end position="69"/>
    </location>
</feature>
<reference evidence="3 4" key="1">
    <citation type="submission" date="2020-07" db="EMBL/GenBank/DDBJ databases">
        <title>Draft genome sequence of four isobutane-metabolizing strains capable of cometabolically degrading diverse ether contaminants.</title>
        <authorList>
            <person name="Chen W."/>
            <person name="Faulkner N."/>
            <person name="Smith C."/>
            <person name="Hyman M."/>
        </authorList>
    </citation>
    <scope>NUCLEOTIDE SEQUENCE [LARGE SCALE GENOMIC DNA]</scope>
    <source>
        <strain evidence="3 4">2A</strain>
    </source>
</reference>
<protein>
    <recommendedName>
        <fullName evidence="5">O-antigen polysaccharide polymerase Wzy</fullName>
    </recommendedName>
</protein>
<evidence type="ECO:0000256" key="2">
    <source>
        <dbReference type="SAM" id="Phobius"/>
    </source>
</evidence>
<accession>A0A7G8PHJ2</accession>
<keyword evidence="2" id="KW-0812">Transmembrane</keyword>
<proteinExistence type="predicted"/>
<feature type="region of interest" description="Disordered" evidence="1">
    <location>
        <begin position="440"/>
        <end position="465"/>
    </location>
</feature>
<dbReference type="KEGG" id="mflu:HZU40_05685"/>
<feature type="transmembrane region" description="Helical" evidence="2">
    <location>
        <begin position="285"/>
        <end position="305"/>
    </location>
</feature>
<evidence type="ECO:0000313" key="4">
    <source>
        <dbReference type="Proteomes" id="UP000515498"/>
    </source>
</evidence>
<organism evidence="3 4">
    <name type="scientific">Mycolicibacterium fluoranthenivorans</name>
    <dbReference type="NCBI Taxonomy" id="258505"/>
    <lineage>
        <taxon>Bacteria</taxon>
        <taxon>Bacillati</taxon>
        <taxon>Actinomycetota</taxon>
        <taxon>Actinomycetes</taxon>
        <taxon>Mycobacteriales</taxon>
        <taxon>Mycobacteriaceae</taxon>
        <taxon>Mycolicibacterium</taxon>
    </lineage>
</organism>
<keyword evidence="2" id="KW-1133">Transmembrane helix</keyword>
<evidence type="ECO:0000313" key="3">
    <source>
        <dbReference type="EMBL" id="QNJ93808.1"/>
    </source>
</evidence>
<feature type="transmembrane region" description="Helical" evidence="2">
    <location>
        <begin position="416"/>
        <end position="434"/>
    </location>
</feature>
<dbReference type="AlphaFoldDB" id="A0A7G8PHJ2"/>
<evidence type="ECO:0000256" key="1">
    <source>
        <dbReference type="SAM" id="MobiDB-lite"/>
    </source>
</evidence>
<feature type="transmembrane region" description="Helical" evidence="2">
    <location>
        <begin position="132"/>
        <end position="152"/>
    </location>
</feature>
<feature type="transmembrane region" description="Helical" evidence="2">
    <location>
        <begin position="245"/>
        <end position="265"/>
    </location>
</feature>
<sequence length="465" mass="48886">MAVLGVFGGLVSALYGIASNSPLAVTLAVGLVLASIEVIVLTKAAGGFSAVLIPVLAVNSVLLSSMFLWDGIRVESIVSVKLRVTEEYHIQAAVIGIVFSAAYTAGALLAGPQPVRITLAQIGKSISELGQTFKIPDGALVITGYAGILLTIYGRQGGLLQGSYNVVDGPSWAVALSNAIAPLAILVLSIVASKPGPWRWLAIIGIGIWFLLLFARASRTIAVFPIILLFARTFTSGARVRPHSVALVVIGTIFLMQLPLVGRANPDGVGIIPLTQQVLSRPEEIFSGFSLGGILGNILFTGPLTGVVANRQIPLEAFWVSINPLPGSWAGWSEYKGILRVDSSTPYNALGELGAQGWFALVAVAFAVGLLLALSTRIASRLDGAFALAASLLVLGITVFFSVSILQYNLRSSVRLIWYILGGLTLIWMASVAIKPRRASSTGNQHTHADPMSDLSQPSQIAGKD</sequence>
<feature type="transmembrane region" description="Helical" evidence="2">
    <location>
        <begin position="198"/>
        <end position="215"/>
    </location>
</feature>
<dbReference type="Proteomes" id="UP000515498">
    <property type="component" value="Chromosome"/>
</dbReference>
<feature type="transmembrane region" description="Helical" evidence="2">
    <location>
        <begin position="355"/>
        <end position="374"/>
    </location>
</feature>
<feature type="transmembrane region" description="Helical" evidence="2">
    <location>
        <begin position="386"/>
        <end position="410"/>
    </location>
</feature>
<dbReference type="RefSeq" id="WP_187097820.1">
    <property type="nucleotide sequence ID" value="NZ_CP059894.1"/>
</dbReference>
<feature type="transmembrane region" description="Helical" evidence="2">
    <location>
        <begin position="172"/>
        <end position="191"/>
    </location>
</feature>